<evidence type="ECO:0000259" key="3">
    <source>
        <dbReference type="PROSITE" id="PS50157"/>
    </source>
</evidence>
<evidence type="ECO:0000313" key="5">
    <source>
        <dbReference type="Proteomes" id="UP000054107"/>
    </source>
</evidence>
<keyword evidence="1" id="KW-0479">Metal-binding</keyword>
<keyword evidence="1" id="KW-0862">Zinc</keyword>
<accession>A0A0B7N8E2</accession>
<gene>
    <name evidence="4" type="primary">PARPA_08894.1 scaffold 35132</name>
</gene>
<feature type="domain" description="C2H2-type" evidence="3">
    <location>
        <begin position="165"/>
        <end position="198"/>
    </location>
</feature>
<name>A0A0B7N8E2_9FUNG</name>
<evidence type="ECO:0000256" key="2">
    <source>
        <dbReference type="SAM" id="MobiDB-lite"/>
    </source>
</evidence>
<evidence type="ECO:0000256" key="1">
    <source>
        <dbReference type="PROSITE-ProRule" id="PRU00042"/>
    </source>
</evidence>
<dbReference type="AlphaFoldDB" id="A0A0B7N8E2"/>
<dbReference type="EMBL" id="LN731665">
    <property type="protein sequence ID" value="CEP14710.1"/>
    <property type="molecule type" value="Genomic_DNA"/>
</dbReference>
<organism evidence="4 5">
    <name type="scientific">Parasitella parasitica</name>
    <dbReference type="NCBI Taxonomy" id="35722"/>
    <lineage>
        <taxon>Eukaryota</taxon>
        <taxon>Fungi</taxon>
        <taxon>Fungi incertae sedis</taxon>
        <taxon>Mucoromycota</taxon>
        <taxon>Mucoromycotina</taxon>
        <taxon>Mucoromycetes</taxon>
        <taxon>Mucorales</taxon>
        <taxon>Mucorineae</taxon>
        <taxon>Mucoraceae</taxon>
        <taxon>Parasitella</taxon>
    </lineage>
</organism>
<protein>
    <recommendedName>
        <fullName evidence="3">C2H2-type domain-containing protein</fullName>
    </recommendedName>
</protein>
<keyword evidence="1" id="KW-0863">Zinc-finger</keyword>
<feature type="compositionally biased region" description="Basic and acidic residues" evidence="2">
    <location>
        <begin position="76"/>
        <end position="85"/>
    </location>
</feature>
<dbReference type="InterPro" id="IPR012337">
    <property type="entry name" value="RNaseH-like_sf"/>
</dbReference>
<proteinExistence type="predicted"/>
<feature type="region of interest" description="Disordered" evidence="2">
    <location>
        <begin position="1"/>
        <end position="91"/>
    </location>
</feature>
<dbReference type="InterPro" id="IPR013087">
    <property type="entry name" value="Znf_C2H2_type"/>
</dbReference>
<keyword evidence="5" id="KW-1185">Reference proteome</keyword>
<feature type="compositionally biased region" description="Polar residues" evidence="2">
    <location>
        <begin position="48"/>
        <end position="63"/>
    </location>
</feature>
<feature type="compositionally biased region" description="Acidic residues" evidence="2">
    <location>
        <begin position="17"/>
        <end position="28"/>
    </location>
</feature>
<dbReference type="PROSITE" id="PS50157">
    <property type="entry name" value="ZINC_FINGER_C2H2_2"/>
    <property type="match status" value="1"/>
</dbReference>
<dbReference type="OrthoDB" id="2276333at2759"/>
<dbReference type="Proteomes" id="UP000054107">
    <property type="component" value="Unassembled WGS sequence"/>
</dbReference>
<evidence type="ECO:0000313" key="4">
    <source>
        <dbReference type="EMBL" id="CEP14710.1"/>
    </source>
</evidence>
<dbReference type="SUPFAM" id="SSF53098">
    <property type="entry name" value="Ribonuclease H-like"/>
    <property type="match status" value="1"/>
</dbReference>
<reference evidence="4 5" key="1">
    <citation type="submission" date="2014-09" db="EMBL/GenBank/DDBJ databases">
        <authorList>
            <person name="Ellenberger Sabrina"/>
        </authorList>
    </citation>
    <scope>NUCLEOTIDE SEQUENCE [LARGE SCALE GENOMIC DNA]</scope>
    <source>
        <strain evidence="4 5">CBS 412.66</strain>
    </source>
</reference>
<dbReference type="GO" id="GO:0008270">
    <property type="term" value="F:zinc ion binding"/>
    <property type="evidence" value="ECO:0007669"/>
    <property type="project" value="UniProtKB-KW"/>
</dbReference>
<sequence>MRHRAERIPQVIAIDISSDEFGDDEEVMDSSITQETESAAGVEEYTNEHYSNSVPSSAANSDDNALFDSEDDSNEQEARDQKVVESSEAAEASQNYTRKTVVIKRKVNNRVEKVLNACLTLLKNSKTSPTEMNQNYQEQQAAIQNSYINSYALQNGYGYYMNNKFYCFFDRESGCDASFSSNSLLSMHLEKVHNMPKTVVNNYSKSYYRDKKMAHWLIATNLPIKMVLNSHFNVFMRAICEQPSASVLAVYKDGLQRIIRAEAEVIFAELSQRLRSINHVSLVVSQWVDDNQQIILLMSVFFIDENWEKKTFVIAAEPIHTHETRADILIKIALVLKDLEILEKIYSIVCYETSLFKKSHLFAYIQKIIGKKEMCLSQDRMYGKLLDQMVTELRIELLSCLRYDCEPLKKILKEIDNCKQVFFIYWKNSLFKELQPYSIKLMKAYLENKHKHHVDCKMRLYIFSGLDEECMERIIRLDNELAYICDWLYEVAEKDRTIANKAYVICCELGDSIKKLAELRSTRRSVYTSSTARSFEISEAIKKTSYLKKPLEAMHNILSTYRSRIECGRAHVEAFVFDSYAYNDSYFSATKVLSLSKQKKNLTTILLDIAYQGDKRYRGFDIIDRLGFNNEKRNQYDDPDLATSTSNNIISGKRRRSNKSAIITGATPNQIIIDQIQLFHQMQLEHFKKYPDPSIVSNADLSYSRIMSILSDHTMVGQFNFWKQQKNAEQTPMLVQHTKKAFAVPTTSQECLKSFEPFKKLYVQNSQQETDADVDFICKRTLLSIWSVDFDLFKD</sequence>